<dbReference type="InterPro" id="IPR050103">
    <property type="entry name" value="Class-III_PLP-dep_AT"/>
</dbReference>
<dbReference type="PIRSF" id="PIRSF000521">
    <property type="entry name" value="Transaminase_4ab_Lys_Orn"/>
    <property type="match status" value="1"/>
</dbReference>
<dbReference type="FunCoup" id="W0REJ4">
    <property type="interactions" value="502"/>
</dbReference>
<evidence type="ECO:0000256" key="3">
    <source>
        <dbReference type="ARBA" id="ARBA00022679"/>
    </source>
</evidence>
<dbReference type="GO" id="GO:0042802">
    <property type="term" value="F:identical protein binding"/>
    <property type="evidence" value="ECO:0007669"/>
    <property type="project" value="TreeGrafter"/>
</dbReference>
<keyword evidence="2 6" id="KW-0032">Aminotransferase</keyword>
<dbReference type="RefSeq" id="WP_025410392.1">
    <property type="nucleotide sequence ID" value="NZ_CP007128.1"/>
</dbReference>
<comment type="cofactor">
    <cofactor evidence="1">
        <name>pyridoxal 5'-phosphate</name>
        <dbReference type="ChEBI" id="CHEBI:597326"/>
    </cofactor>
</comment>
<dbReference type="FunFam" id="3.40.640.10:FF:000004">
    <property type="entry name" value="Acetylornithine aminotransferase"/>
    <property type="match status" value="1"/>
</dbReference>
<dbReference type="InterPro" id="IPR049704">
    <property type="entry name" value="Aminotrans_3_PPA_site"/>
</dbReference>
<dbReference type="InterPro" id="IPR015421">
    <property type="entry name" value="PyrdxlP-dep_Trfase_major"/>
</dbReference>
<dbReference type="Pfam" id="PF00202">
    <property type="entry name" value="Aminotran_3"/>
    <property type="match status" value="1"/>
</dbReference>
<evidence type="ECO:0000256" key="2">
    <source>
        <dbReference type="ARBA" id="ARBA00022576"/>
    </source>
</evidence>
<keyword evidence="3 6" id="KW-0808">Transferase</keyword>
<keyword evidence="7" id="KW-1185">Reference proteome</keyword>
<dbReference type="Gene3D" id="3.90.1150.10">
    <property type="entry name" value="Aspartate Aminotransferase, domain 1"/>
    <property type="match status" value="1"/>
</dbReference>
<dbReference type="InterPro" id="IPR015424">
    <property type="entry name" value="PyrdxlP-dep_Trfase"/>
</dbReference>
<dbReference type="SUPFAM" id="SSF53383">
    <property type="entry name" value="PLP-dependent transferases"/>
    <property type="match status" value="1"/>
</dbReference>
<name>W0REJ4_9BACT</name>
<dbReference type="PANTHER" id="PTHR11986">
    <property type="entry name" value="AMINOTRANSFERASE CLASS III"/>
    <property type="match status" value="1"/>
</dbReference>
<dbReference type="GO" id="GO:0008483">
    <property type="term" value="F:transaminase activity"/>
    <property type="evidence" value="ECO:0007669"/>
    <property type="project" value="UniProtKB-KW"/>
</dbReference>
<dbReference type="PROSITE" id="PS00600">
    <property type="entry name" value="AA_TRANSFER_CLASS_3"/>
    <property type="match status" value="1"/>
</dbReference>
<dbReference type="KEGG" id="gba:J421_1330"/>
<dbReference type="STRING" id="861299.J421_1330"/>
<dbReference type="InterPro" id="IPR015422">
    <property type="entry name" value="PyrdxlP-dep_Trfase_small"/>
</dbReference>
<dbReference type="Proteomes" id="UP000019151">
    <property type="component" value="Chromosome"/>
</dbReference>
<evidence type="ECO:0000256" key="4">
    <source>
        <dbReference type="ARBA" id="ARBA00022898"/>
    </source>
</evidence>
<dbReference type="InterPro" id="IPR005814">
    <property type="entry name" value="Aminotrans_3"/>
</dbReference>
<dbReference type="OrthoDB" id="9801834at2"/>
<dbReference type="Gene3D" id="3.40.640.10">
    <property type="entry name" value="Type I PLP-dependent aspartate aminotransferase-like (Major domain)"/>
    <property type="match status" value="1"/>
</dbReference>
<sequence>MATLVSPTTAAGSADALLGTYKRAPMELVRGEGVTLWDAEGNAYLDFTSGIAVNALGYGDAGLVRAIQEGAASGIVHASNLFRTAPGEQLAAWLVERSFASKAFFCNSGAEANEGAFKFARRWARAIAAPPGDELGVFGACAKHEIVSLRGAFHGRTLGVLAATDRPAYRAPFRPLAGGVTIAERDIRELDVVLDGERVAAVIVEPIQGEGGVRVVAPGLLKELRAMTTERRIALVFDEIQCGLGRLGTLFAYETTGVEPDMVTLAKPLAGGLPMGAILVNAEIAAAIKPGDHGTTFGGGPLVAHVANYVLSRLGDPALLAHVRETGAWFGEQLRALGERTGKIRAVRGAGLMWGVDTHESAGAIVERARQAGLLVLTAGEYTLRILPPLVISREDLARGLSVLEGVLTSGAPPK</sequence>
<organism evidence="6 7">
    <name type="scientific">Gemmatirosa kalamazoonensis</name>
    <dbReference type="NCBI Taxonomy" id="861299"/>
    <lineage>
        <taxon>Bacteria</taxon>
        <taxon>Pseudomonadati</taxon>
        <taxon>Gemmatimonadota</taxon>
        <taxon>Gemmatimonadia</taxon>
        <taxon>Gemmatimonadales</taxon>
        <taxon>Gemmatimonadaceae</taxon>
        <taxon>Gemmatirosa</taxon>
    </lineage>
</organism>
<dbReference type="PANTHER" id="PTHR11986:SF79">
    <property type="entry name" value="ACETYLORNITHINE AMINOTRANSFERASE, MITOCHONDRIAL"/>
    <property type="match status" value="1"/>
</dbReference>
<evidence type="ECO:0000313" key="6">
    <source>
        <dbReference type="EMBL" id="AHG88867.1"/>
    </source>
</evidence>
<dbReference type="HOGENOM" id="CLU_016922_10_1_0"/>
<evidence type="ECO:0000313" key="7">
    <source>
        <dbReference type="Proteomes" id="UP000019151"/>
    </source>
</evidence>
<dbReference type="GO" id="GO:0030170">
    <property type="term" value="F:pyridoxal phosphate binding"/>
    <property type="evidence" value="ECO:0007669"/>
    <property type="project" value="InterPro"/>
</dbReference>
<comment type="similarity">
    <text evidence="5">Belongs to the class-III pyridoxal-phosphate-dependent aminotransferase family.</text>
</comment>
<gene>
    <name evidence="6" type="ORF">J421_1330</name>
</gene>
<protein>
    <submittedName>
        <fullName evidence="6">Acetylornithine/succinyldiaminopimelate aminotransferase</fullName>
    </submittedName>
</protein>
<evidence type="ECO:0000256" key="5">
    <source>
        <dbReference type="RuleBase" id="RU003560"/>
    </source>
</evidence>
<dbReference type="EMBL" id="CP007128">
    <property type="protein sequence ID" value="AHG88867.1"/>
    <property type="molecule type" value="Genomic_DNA"/>
</dbReference>
<keyword evidence="4 5" id="KW-0663">Pyridoxal phosphate</keyword>
<dbReference type="AlphaFoldDB" id="W0REJ4"/>
<dbReference type="NCBIfam" id="NF002325">
    <property type="entry name" value="PRK01278.1"/>
    <property type="match status" value="1"/>
</dbReference>
<proteinExistence type="inferred from homology"/>
<accession>W0REJ4</accession>
<dbReference type="PATRIC" id="fig|861299.3.peg.1350"/>
<evidence type="ECO:0000256" key="1">
    <source>
        <dbReference type="ARBA" id="ARBA00001933"/>
    </source>
</evidence>
<reference evidence="6 7" key="1">
    <citation type="journal article" date="2014" name="Genome Announc.">
        <title>Genome Sequence and Methylome of Soil Bacterium Gemmatirosa kalamazoonensis KBS708T, a Member of the Rarely Cultivated Gemmatimonadetes Phylum.</title>
        <authorList>
            <person name="Debruyn J.M."/>
            <person name="Radosevich M."/>
            <person name="Wommack K.E."/>
            <person name="Polson S.W."/>
            <person name="Hauser L.J."/>
            <person name="Fawaz M.N."/>
            <person name="Korlach J."/>
            <person name="Tsai Y.C."/>
        </authorList>
    </citation>
    <scope>NUCLEOTIDE SEQUENCE [LARGE SCALE GENOMIC DNA]</scope>
    <source>
        <strain evidence="6 7">KBS708</strain>
    </source>
</reference>
<dbReference type="CDD" id="cd00610">
    <property type="entry name" value="OAT_like"/>
    <property type="match status" value="1"/>
</dbReference>
<dbReference type="eggNOG" id="COG4992">
    <property type="taxonomic scope" value="Bacteria"/>
</dbReference>
<dbReference type="InParanoid" id="W0REJ4"/>